<reference evidence="2 3" key="2">
    <citation type="submission" date="2019-05" db="EMBL/GenBank/DDBJ databases">
        <authorList>
            <person name="Suflita J.M."/>
            <person name="Marks C.R."/>
        </authorList>
    </citation>
    <scope>NUCLEOTIDE SEQUENCE [LARGE SCALE GENOMIC DNA]</scope>
    <source>
        <strain evidence="2 3">ALDC</strain>
    </source>
</reference>
<evidence type="ECO:0000313" key="3">
    <source>
        <dbReference type="Proteomes" id="UP000298602"/>
    </source>
</evidence>
<dbReference type="AlphaFoldDB" id="A0A4P8L019"/>
<evidence type="ECO:0000256" key="1">
    <source>
        <dbReference type="SAM" id="MobiDB-lite"/>
    </source>
</evidence>
<gene>
    <name evidence="2" type="ORF">FDQ92_02180</name>
</gene>
<dbReference type="KEGG" id="dax:FDQ92_02180"/>
<dbReference type="RefSeq" id="WP_137423077.1">
    <property type="nucleotide sequence ID" value="NZ_CP040098.1"/>
</dbReference>
<reference evidence="2 3" key="1">
    <citation type="submission" date="2019-05" db="EMBL/GenBank/DDBJ databases">
        <title>The Complete Genome Sequence of the n-alkane-degrading Desulfoglaeba alkanexedens ALDC reveals multiple alkylsuccinate synthase gene clusters.</title>
        <authorList>
            <person name="Callaghan A.V."/>
            <person name="Davidova I.A."/>
            <person name="Duncan K.E."/>
            <person name="Morris B."/>
            <person name="McInerney M.J."/>
        </authorList>
    </citation>
    <scope>NUCLEOTIDE SEQUENCE [LARGE SCALE GENOMIC DNA]</scope>
    <source>
        <strain evidence="2 3">ALDC</strain>
    </source>
</reference>
<feature type="region of interest" description="Disordered" evidence="1">
    <location>
        <begin position="1"/>
        <end position="33"/>
    </location>
</feature>
<keyword evidence="3" id="KW-1185">Reference proteome</keyword>
<name>A0A4P8L019_9BACT</name>
<sequence>MEIEAGASTLLCSQAGAREQEENRHPPYLRTAPPPADFGDFVVDGGHIVDVRLDLLQGPLLKLLGLVHSAERTLVP</sequence>
<organism evidence="2 3">
    <name type="scientific">Desulfoglaeba alkanexedens ALDC</name>
    <dbReference type="NCBI Taxonomy" id="980445"/>
    <lineage>
        <taxon>Bacteria</taxon>
        <taxon>Pseudomonadati</taxon>
        <taxon>Thermodesulfobacteriota</taxon>
        <taxon>Syntrophobacteria</taxon>
        <taxon>Syntrophobacterales</taxon>
        <taxon>Syntrophobacteraceae</taxon>
        <taxon>Desulfoglaeba</taxon>
    </lineage>
</organism>
<protein>
    <submittedName>
        <fullName evidence="2">Uncharacterized protein</fullName>
    </submittedName>
</protein>
<evidence type="ECO:0000313" key="2">
    <source>
        <dbReference type="EMBL" id="QCQ21108.1"/>
    </source>
</evidence>
<dbReference type="EMBL" id="CP040098">
    <property type="protein sequence ID" value="QCQ21108.1"/>
    <property type="molecule type" value="Genomic_DNA"/>
</dbReference>
<proteinExistence type="predicted"/>
<accession>A0A4P8L019</accession>
<dbReference type="Proteomes" id="UP000298602">
    <property type="component" value="Chromosome"/>
</dbReference>